<dbReference type="InterPro" id="IPR042106">
    <property type="entry name" value="Nuo/plastoQ_OxRdtase_6_NuoJ"/>
</dbReference>
<keyword evidence="10" id="KW-1185">Reference proteome</keyword>
<reference evidence="9 10" key="1">
    <citation type="submission" date="2020-03" db="EMBL/GenBank/DDBJ databases">
        <title>WGS of actinomycetes isolated from Thailand.</title>
        <authorList>
            <person name="Thawai C."/>
        </authorList>
    </citation>
    <scope>NUCLEOTIDE SEQUENCE [LARGE SCALE GENOMIC DNA]</scope>
    <source>
        <strain evidence="9 10">PRB2-1</strain>
    </source>
</reference>
<feature type="region of interest" description="Disordered" evidence="6">
    <location>
        <begin position="84"/>
        <end position="115"/>
    </location>
</feature>
<keyword evidence="2" id="KW-1003">Cell membrane</keyword>
<evidence type="ECO:0000256" key="7">
    <source>
        <dbReference type="SAM" id="Phobius"/>
    </source>
</evidence>
<accession>A0ABX0ZT56</accession>
<evidence type="ECO:0000256" key="4">
    <source>
        <dbReference type="ARBA" id="ARBA00022989"/>
    </source>
</evidence>
<evidence type="ECO:0000313" key="9">
    <source>
        <dbReference type="EMBL" id="NJP45776.1"/>
    </source>
</evidence>
<feature type="transmembrane region" description="Helical" evidence="7">
    <location>
        <begin position="36"/>
        <end position="53"/>
    </location>
</feature>
<protein>
    <submittedName>
        <fullName evidence="9">DUF4040 domain-containing protein</fullName>
    </submittedName>
</protein>
<keyword evidence="3 7" id="KW-0812">Transmembrane</keyword>
<dbReference type="Gene3D" id="1.20.120.1200">
    <property type="entry name" value="NADH-ubiquinone/plastoquinone oxidoreductase chain 6, subunit NuoJ"/>
    <property type="match status" value="1"/>
</dbReference>
<evidence type="ECO:0000256" key="2">
    <source>
        <dbReference type="ARBA" id="ARBA00022475"/>
    </source>
</evidence>
<feature type="transmembrane region" description="Helical" evidence="7">
    <location>
        <begin position="59"/>
        <end position="78"/>
    </location>
</feature>
<proteinExistence type="predicted"/>
<keyword evidence="4 7" id="KW-1133">Transmembrane helix</keyword>
<evidence type="ECO:0000256" key="3">
    <source>
        <dbReference type="ARBA" id="ARBA00022692"/>
    </source>
</evidence>
<dbReference type="InterPro" id="IPR025383">
    <property type="entry name" value="MrpA_C/MbhD"/>
</dbReference>
<evidence type="ECO:0000313" key="10">
    <source>
        <dbReference type="Proteomes" id="UP000734511"/>
    </source>
</evidence>
<dbReference type="Proteomes" id="UP000734511">
    <property type="component" value="Unassembled WGS sequence"/>
</dbReference>
<evidence type="ECO:0000256" key="1">
    <source>
        <dbReference type="ARBA" id="ARBA00004651"/>
    </source>
</evidence>
<comment type="subcellular location">
    <subcellularLocation>
        <location evidence="1">Cell membrane</location>
        <topology evidence="1">Multi-pass membrane protein</topology>
    </subcellularLocation>
</comment>
<keyword evidence="5 7" id="KW-0472">Membrane</keyword>
<feature type="transmembrane region" description="Helical" evidence="7">
    <location>
        <begin position="6"/>
        <end position="29"/>
    </location>
</feature>
<evidence type="ECO:0000259" key="8">
    <source>
        <dbReference type="Pfam" id="PF13244"/>
    </source>
</evidence>
<sequence>MSTPTAASDFLVAAALVLVVAAATAAALTRDPVRQSVVLSALGFCLALLFLVVQAPDVALSQLAVGSAITPLLVLLTVRKVRRRPRDDGPAGEGPAGEGPAAADPPGSGGRGSRR</sequence>
<evidence type="ECO:0000256" key="5">
    <source>
        <dbReference type="ARBA" id="ARBA00023136"/>
    </source>
</evidence>
<evidence type="ECO:0000256" key="6">
    <source>
        <dbReference type="SAM" id="MobiDB-lite"/>
    </source>
</evidence>
<dbReference type="RefSeq" id="WP_167984643.1">
    <property type="nucleotide sequence ID" value="NZ_JAATEJ010000017.1"/>
</dbReference>
<dbReference type="Pfam" id="PF13244">
    <property type="entry name" value="MbhD"/>
    <property type="match status" value="1"/>
</dbReference>
<feature type="domain" description="MrpA C-terminal/MbhD" evidence="8">
    <location>
        <begin position="17"/>
        <end position="83"/>
    </location>
</feature>
<gene>
    <name evidence="9" type="ORF">HCN08_20550</name>
</gene>
<organism evidence="9 10">
    <name type="scientific">Actinacidiphila epipremni</name>
    <dbReference type="NCBI Taxonomy" id="2053013"/>
    <lineage>
        <taxon>Bacteria</taxon>
        <taxon>Bacillati</taxon>
        <taxon>Actinomycetota</taxon>
        <taxon>Actinomycetes</taxon>
        <taxon>Kitasatosporales</taxon>
        <taxon>Streptomycetaceae</taxon>
        <taxon>Actinacidiphila</taxon>
    </lineage>
</organism>
<comment type="caution">
    <text evidence="9">The sequence shown here is derived from an EMBL/GenBank/DDBJ whole genome shotgun (WGS) entry which is preliminary data.</text>
</comment>
<name>A0ABX0ZT56_9ACTN</name>
<dbReference type="EMBL" id="JAATEJ010000017">
    <property type="protein sequence ID" value="NJP45776.1"/>
    <property type="molecule type" value="Genomic_DNA"/>
</dbReference>